<accession>A0A174ABJ2</accession>
<dbReference type="RefSeq" id="WP_055226518.1">
    <property type="nucleotide sequence ID" value="NZ_CYYV01000003.1"/>
</dbReference>
<evidence type="ECO:0000256" key="1">
    <source>
        <dbReference type="SAM" id="Phobius"/>
    </source>
</evidence>
<sequence length="191" mass="21300">MRERDENAYIRFFALWFAAGMTLGVLLLFAASHTGMKEGNSVRLFQAEAFLGRKISAKACFSYLLKVRLAPAFAGLLFGLTAIGAYFATAAVWAYGFLCGVFLSAAYLQNGMAGLLFFFLALFPQIFLYLAALFLMAAACSRMAETNHLAGGIQKKEYFCFGVRYFFALILLLWGILFESYVNPWFLAKIL</sequence>
<feature type="transmembrane region" description="Helical" evidence="1">
    <location>
        <begin position="115"/>
        <end position="137"/>
    </location>
</feature>
<evidence type="ECO:0000313" key="2">
    <source>
        <dbReference type="EMBL" id="CUN85239.1"/>
    </source>
</evidence>
<gene>
    <name evidence="2" type="ORF">ERS852406_00807</name>
</gene>
<feature type="transmembrane region" description="Helical" evidence="1">
    <location>
        <begin position="158"/>
        <end position="177"/>
    </location>
</feature>
<dbReference type="Pfam" id="PF01944">
    <property type="entry name" value="SpoIIM"/>
    <property type="match status" value="1"/>
</dbReference>
<name>A0A174ABJ2_9FIRM</name>
<evidence type="ECO:0000313" key="3">
    <source>
        <dbReference type="Proteomes" id="UP000095706"/>
    </source>
</evidence>
<keyword evidence="1" id="KW-0812">Transmembrane</keyword>
<feature type="transmembrane region" description="Helical" evidence="1">
    <location>
        <begin position="92"/>
        <end position="109"/>
    </location>
</feature>
<proteinExistence type="predicted"/>
<keyword evidence="1" id="KW-0472">Membrane</keyword>
<feature type="transmembrane region" description="Helical" evidence="1">
    <location>
        <begin position="69"/>
        <end position="87"/>
    </location>
</feature>
<reference evidence="2 3" key="1">
    <citation type="submission" date="2015-09" db="EMBL/GenBank/DDBJ databases">
        <authorList>
            <consortium name="Pathogen Informatics"/>
        </authorList>
    </citation>
    <scope>NUCLEOTIDE SEQUENCE [LARGE SCALE GENOMIC DNA]</scope>
    <source>
        <strain evidence="2 3">2789STDY5608849</strain>
    </source>
</reference>
<dbReference type="InterPro" id="IPR002798">
    <property type="entry name" value="SpoIIM-like"/>
</dbReference>
<organism evidence="2 3">
    <name type="scientific">Fusicatenibacter saccharivorans</name>
    <dbReference type="NCBI Taxonomy" id="1150298"/>
    <lineage>
        <taxon>Bacteria</taxon>
        <taxon>Bacillati</taxon>
        <taxon>Bacillota</taxon>
        <taxon>Clostridia</taxon>
        <taxon>Lachnospirales</taxon>
        <taxon>Lachnospiraceae</taxon>
        <taxon>Fusicatenibacter</taxon>
    </lineage>
</organism>
<dbReference type="AlphaFoldDB" id="A0A174ABJ2"/>
<protein>
    <submittedName>
        <fullName evidence="2">Stage II sporulation protein M</fullName>
    </submittedName>
</protein>
<feature type="transmembrane region" description="Helical" evidence="1">
    <location>
        <begin position="12"/>
        <end position="31"/>
    </location>
</feature>
<dbReference type="EMBL" id="CYYV01000003">
    <property type="protein sequence ID" value="CUN85239.1"/>
    <property type="molecule type" value="Genomic_DNA"/>
</dbReference>
<keyword evidence="1" id="KW-1133">Transmembrane helix</keyword>
<dbReference type="Proteomes" id="UP000095706">
    <property type="component" value="Unassembled WGS sequence"/>
</dbReference>